<comment type="caution">
    <text evidence="1">The sequence shown here is derived from an EMBL/GenBank/DDBJ whole genome shotgun (WGS) entry which is preliminary data.</text>
</comment>
<evidence type="ECO:0000313" key="2">
    <source>
        <dbReference type="Proteomes" id="UP000886501"/>
    </source>
</evidence>
<proteinExistence type="predicted"/>
<sequence length="360" mass="40150">MPATVRSRVPIKKALCVGIEYRELAEHFPQLHLPAVHKDPVIMAGLLQGGLCEEQSAQGNFGLTAVRGISLLEYYGYRPENITILTDAKGTNRPPTRDNIVASMHELVRDAQAGDHLVFHFSGHGSQVLAPPDHVEEVDGWDELIWPCDVRAYLDYEETIQVDNYILDDDIKKFLVDPLPAGVRLAILFDCCSSGTAADLPFSCGASILSSPINPRDISFCRPVQVGAPLLPRPRRRSKTIIDLKYDINALNPKRRTTFQSLDEWPSDNEDPSALPFVTSWAACLDNQATLESSVGSVFLRALKESLKQNPHQTNGQMLNNITSWLHRKVPWRQLEQQPPKPQLSSNLSLGLVYHATFEL</sequence>
<evidence type="ECO:0000313" key="1">
    <source>
        <dbReference type="EMBL" id="KAF9653531.1"/>
    </source>
</evidence>
<keyword evidence="2" id="KW-1185">Reference proteome</keyword>
<reference evidence="1" key="1">
    <citation type="submission" date="2019-10" db="EMBL/GenBank/DDBJ databases">
        <authorList>
            <consortium name="DOE Joint Genome Institute"/>
            <person name="Kuo A."/>
            <person name="Miyauchi S."/>
            <person name="Kiss E."/>
            <person name="Drula E."/>
            <person name="Kohler A."/>
            <person name="Sanchez-Garcia M."/>
            <person name="Andreopoulos B."/>
            <person name="Barry K.W."/>
            <person name="Bonito G."/>
            <person name="Buee M."/>
            <person name="Carver A."/>
            <person name="Chen C."/>
            <person name="Cichocki N."/>
            <person name="Clum A."/>
            <person name="Culley D."/>
            <person name="Crous P.W."/>
            <person name="Fauchery L."/>
            <person name="Girlanda M."/>
            <person name="Hayes R."/>
            <person name="Keri Z."/>
            <person name="Labutti K."/>
            <person name="Lipzen A."/>
            <person name="Lombard V."/>
            <person name="Magnuson J."/>
            <person name="Maillard F."/>
            <person name="Morin E."/>
            <person name="Murat C."/>
            <person name="Nolan M."/>
            <person name="Ohm R."/>
            <person name="Pangilinan J."/>
            <person name="Pereira M."/>
            <person name="Perotto S."/>
            <person name="Peter M."/>
            <person name="Riley R."/>
            <person name="Sitrit Y."/>
            <person name="Stielow B."/>
            <person name="Szollosi G."/>
            <person name="Zifcakova L."/>
            <person name="Stursova M."/>
            <person name="Spatafora J.W."/>
            <person name="Tedersoo L."/>
            <person name="Vaario L.-M."/>
            <person name="Yamada A."/>
            <person name="Yan M."/>
            <person name="Wang P."/>
            <person name="Xu J."/>
            <person name="Bruns T."/>
            <person name="Baldrian P."/>
            <person name="Vilgalys R."/>
            <person name="Henrissat B."/>
            <person name="Grigoriev I.V."/>
            <person name="Hibbett D."/>
            <person name="Nagy L.G."/>
            <person name="Martin F.M."/>
        </authorList>
    </citation>
    <scope>NUCLEOTIDE SEQUENCE</scope>
    <source>
        <strain evidence="1">P2</strain>
    </source>
</reference>
<accession>A0ACB6ZVR1</accession>
<reference evidence="1" key="2">
    <citation type="journal article" date="2020" name="Nat. Commun.">
        <title>Large-scale genome sequencing of mycorrhizal fungi provides insights into the early evolution of symbiotic traits.</title>
        <authorList>
            <person name="Miyauchi S."/>
            <person name="Kiss E."/>
            <person name="Kuo A."/>
            <person name="Drula E."/>
            <person name="Kohler A."/>
            <person name="Sanchez-Garcia M."/>
            <person name="Morin E."/>
            <person name="Andreopoulos B."/>
            <person name="Barry K.W."/>
            <person name="Bonito G."/>
            <person name="Buee M."/>
            <person name="Carver A."/>
            <person name="Chen C."/>
            <person name="Cichocki N."/>
            <person name="Clum A."/>
            <person name="Culley D."/>
            <person name="Crous P.W."/>
            <person name="Fauchery L."/>
            <person name="Girlanda M."/>
            <person name="Hayes R.D."/>
            <person name="Keri Z."/>
            <person name="LaButti K."/>
            <person name="Lipzen A."/>
            <person name="Lombard V."/>
            <person name="Magnuson J."/>
            <person name="Maillard F."/>
            <person name="Murat C."/>
            <person name="Nolan M."/>
            <person name="Ohm R.A."/>
            <person name="Pangilinan J."/>
            <person name="Pereira M.F."/>
            <person name="Perotto S."/>
            <person name="Peter M."/>
            <person name="Pfister S."/>
            <person name="Riley R."/>
            <person name="Sitrit Y."/>
            <person name="Stielow J.B."/>
            <person name="Szollosi G."/>
            <person name="Zifcakova L."/>
            <person name="Stursova M."/>
            <person name="Spatafora J.W."/>
            <person name="Tedersoo L."/>
            <person name="Vaario L.M."/>
            <person name="Yamada A."/>
            <person name="Yan M."/>
            <person name="Wang P."/>
            <person name="Xu J."/>
            <person name="Bruns T."/>
            <person name="Baldrian P."/>
            <person name="Vilgalys R."/>
            <person name="Dunand C."/>
            <person name="Henrissat B."/>
            <person name="Grigoriev I.V."/>
            <person name="Hibbett D."/>
            <person name="Nagy L.G."/>
            <person name="Martin F.M."/>
        </authorList>
    </citation>
    <scope>NUCLEOTIDE SEQUENCE</scope>
    <source>
        <strain evidence="1">P2</strain>
    </source>
</reference>
<gene>
    <name evidence="1" type="ORF">BDM02DRAFT_3182547</name>
</gene>
<protein>
    <submittedName>
        <fullName evidence="1">Uncharacterized protein</fullName>
    </submittedName>
</protein>
<organism evidence="1 2">
    <name type="scientific">Thelephora ganbajun</name>
    <name type="common">Ganba fungus</name>
    <dbReference type="NCBI Taxonomy" id="370292"/>
    <lineage>
        <taxon>Eukaryota</taxon>
        <taxon>Fungi</taxon>
        <taxon>Dikarya</taxon>
        <taxon>Basidiomycota</taxon>
        <taxon>Agaricomycotina</taxon>
        <taxon>Agaricomycetes</taxon>
        <taxon>Thelephorales</taxon>
        <taxon>Thelephoraceae</taxon>
        <taxon>Thelephora</taxon>
    </lineage>
</organism>
<dbReference type="EMBL" id="MU117963">
    <property type="protein sequence ID" value="KAF9653531.1"/>
    <property type="molecule type" value="Genomic_DNA"/>
</dbReference>
<name>A0ACB6ZVR1_THEGA</name>
<dbReference type="Proteomes" id="UP000886501">
    <property type="component" value="Unassembled WGS sequence"/>
</dbReference>